<dbReference type="AlphaFoldDB" id="A0AAW9Q1K7"/>
<organism evidence="1 2">
    <name type="scientific">Tumidithrix elongata BACA0141</name>
    <dbReference type="NCBI Taxonomy" id="2716417"/>
    <lineage>
        <taxon>Bacteria</taxon>
        <taxon>Bacillati</taxon>
        <taxon>Cyanobacteriota</taxon>
        <taxon>Cyanophyceae</taxon>
        <taxon>Pseudanabaenales</taxon>
        <taxon>Pseudanabaenaceae</taxon>
        <taxon>Tumidithrix</taxon>
        <taxon>Tumidithrix elongata</taxon>
    </lineage>
</organism>
<dbReference type="InterPro" id="IPR036866">
    <property type="entry name" value="RibonucZ/Hydroxyglut_hydro"/>
</dbReference>
<gene>
    <name evidence="1" type="ORF">V2H45_10220</name>
</gene>
<dbReference type="Gene3D" id="3.60.15.10">
    <property type="entry name" value="Ribonuclease Z/Hydroxyacylglutathione hydrolase-like"/>
    <property type="match status" value="1"/>
</dbReference>
<accession>A0AAW9Q1K7</accession>
<dbReference type="Pfam" id="PF13483">
    <property type="entry name" value="Lactamase_B_3"/>
    <property type="match status" value="1"/>
</dbReference>
<dbReference type="RefSeq" id="WP_330483547.1">
    <property type="nucleotide sequence ID" value="NZ_JAZBJZ010000033.1"/>
</dbReference>
<sequence>MRRRKLIQLAQGGLLGTLTAGLAIAPALSQDRTKAAPNTGPLTLQWFGHMSFLISGGGLRLLTHPFRPSGCTAGLPAPKADVDYVMISSRLLDEGYLENLPNKTKVFAEPGSYDFKGVNLQGIRMDHDRVGGRRFGRNVAWRWQQAGIRLLHLGSAAAPILPDQRILMGRPDVLILPVGGGDKGYSAAEAQAVVTELSPKIVVPTYYRTATSSKTCTLAPVDEFLALFPNVKVNRGGSTLEVSADSLPSSLSIRVFG</sequence>
<dbReference type="Proteomes" id="UP001333818">
    <property type="component" value="Unassembled WGS sequence"/>
</dbReference>
<dbReference type="PANTHER" id="PTHR39189">
    <property type="entry name" value="UPF0173 METAL-DEPENDENT HYDROLASE YTKL"/>
    <property type="match status" value="1"/>
</dbReference>
<dbReference type="EMBL" id="JAZBJZ010000033">
    <property type="protein sequence ID" value="MEE3717120.1"/>
    <property type="molecule type" value="Genomic_DNA"/>
</dbReference>
<dbReference type="SUPFAM" id="SSF56281">
    <property type="entry name" value="Metallo-hydrolase/oxidoreductase"/>
    <property type="match status" value="1"/>
</dbReference>
<reference evidence="1" key="1">
    <citation type="submission" date="2024-01" db="EMBL/GenBank/DDBJ databases">
        <title>Bank of Algae and Cyanobacteria of the Azores (BACA) strain genomes.</title>
        <authorList>
            <person name="Luz R."/>
            <person name="Cordeiro R."/>
            <person name="Fonseca A."/>
            <person name="Goncalves V."/>
        </authorList>
    </citation>
    <scope>NUCLEOTIDE SEQUENCE</scope>
    <source>
        <strain evidence="1">BACA0141</strain>
    </source>
</reference>
<comment type="caution">
    <text evidence="1">The sequence shown here is derived from an EMBL/GenBank/DDBJ whole genome shotgun (WGS) entry which is preliminary data.</text>
</comment>
<evidence type="ECO:0000313" key="2">
    <source>
        <dbReference type="Proteomes" id="UP001333818"/>
    </source>
</evidence>
<protein>
    <submittedName>
        <fullName evidence="1">MBL fold metallo-hydrolase</fullName>
    </submittedName>
</protein>
<dbReference type="PANTHER" id="PTHR39189:SF1">
    <property type="entry name" value="UPF0173 METAL-DEPENDENT HYDROLASE YTKL"/>
    <property type="match status" value="1"/>
</dbReference>
<evidence type="ECO:0000313" key="1">
    <source>
        <dbReference type="EMBL" id="MEE3717120.1"/>
    </source>
</evidence>
<name>A0AAW9Q1K7_9CYAN</name>
<proteinExistence type="predicted"/>
<keyword evidence="2" id="KW-1185">Reference proteome</keyword>